<dbReference type="AlphaFoldDB" id="A0A233SIS1"/>
<proteinExistence type="predicted"/>
<dbReference type="RefSeq" id="WP_094217127.1">
    <property type="nucleotide sequence ID" value="NZ_MCGQ01000013.1"/>
</dbReference>
<protein>
    <recommendedName>
        <fullName evidence="3">Secreted protein</fullName>
    </recommendedName>
</protein>
<sequence>MTGGGPAVGSYAVDARNGRLGEVMGRVGGYVQLRPVGGGCEWDCPPEAAGPASPGDVLRERVRRLNRETRLRVPGIT</sequence>
<dbReference type="Proteomes" id="UP000215483">
    <property type="component" value="Unassembled WGS sequence"/>
</dbReference>
<accession>A0A233SIS1</accession>
<dbReference type="EMBL" id="MCGQ01000013">
    <property type="protein sequence ID" value="OXY95525.1"/>
    <property type="molecule type" value="Genomic_DNA"/>
</dbReference>
<evidence type="ECO:0000313" key="1">
    <source>
        <dbReference type="EMBL" id="OXY95525.1"/>
    </source>
</evidence>
<evidence type="ECO:0008006" key="3">
    <source>
        <dbReference type="Google" id="ProtNLM"/>
    </source>
</evidence>
<comment type="caution">
    <text evidence="1">The sequence shown here is derived from an EMBL/GenBank/DDBJ whole genome shotgun (WGS) entry which is preliminary data.</text>
</comment>
<keyword evidence="2" id="KW-1185">Reference proteome</keyword>
<gene>
    <name evidence="1" type="ORF">BEK98_15350</name>
</gene>
<dbReference type="OrthoDB" id="3855669at2"/>
<reference evidence="1 2" key="1">
    <citation type="submission" date="2016-07" db="EMBL/GenBank/DDBJ databases">
        <title>Draft genome of Streptomyces diastatochromogenes.</title>
        <authorList>
            <person name="Podduturi R."/>
            <person name="Lukassen M.B."/>
            <person name="Clausen N."/>
            <person name="Nielsen J.L."/>
            <person name="Jorgensen N.O."/>
        </authorList>
    </citation>
    <scope>NUCLEOTIDE SEQUENCE [LARGE SCALE GENOMIC DNA]</scope>
    <source>
        <strain evidence="1 2">DSM 40608</strain>
    </source>
</reference>
<organism evidence="1 2">
    <name type="scientific">Streptomyces diastatochromogenes</name>
    <dbReference type="NCBI Taxonomy" id="42236"/>
    <lineage>
        <taxon>Bacteria</taxon>
        <taxon>Bacillati</taxon>
        <taxon>Actinomycetota</taxon>
        <taxon>Actinomycetes</taxon>
        <taxon>Kitasatosporales</taxon>
        <taxon>Streptomycetaceae</taxon>
        <taxon>Streptomyces</taxon>
    </lineage>
</organism>
<evidence type="ECO:0000313" key="2">
    <source>
        <dbReference type="Proteomes" id="UP000215483"/>
    </source>
</evidence>
<name>A0A233SIS1_STRDA</name>